<dbReference type="Proteomes" id="UP000299102">
    <property type="component" value="Unassembled WGS sequence"/>
</dbReference>
<dbReference type="OrthoDB" id="1405595at2759"/>
<evidence type="ECO:0000256" key="4">
    <source>
        <dbReference type="ARBA" id="ARBA00022771"/>
    </source>
</evidence>
<protein>
    <submittedName>
        <fullName evidence="10">Zinc finger protein 184</fullName>
    </submittedName>
</protein>
<accession>A0A4C1XN08</accession>
<feature type="domain" description="C2H2-type" evidence="9">
    <location>
        <begin position="141"/>
        <end position="169"/>
    </location>
</feature>
<keyword evidence="4 8" id="KW-0863">Zinc-finger</keyword>
<evidence type="ECO:0000313" key="11">
    <source>
        <dbReference type="Proteomes" id="UP000299102"/>
    </source>
</evidence>
<evidence type="ECO:0000256" key="6">
    <source>
        <dbReference type="ARBA" id="ARBA00023125"/>
    </source>
</evidence>
<dbReference type="PROSITE" id="PS50157">
    <property type="entry name" value="ZINC_FINGER_C2H2_2"/>
    <property type="match status" value="3"/>
</dbReference>
<feature type="domain" description="C2H2-type" evidence="9">
    <location>
        <begin position="122"/>
        <end position="140"/>
    </location>
</feature>
<feature type="domain" description="C2H2-type" evidence="9">
    <location>
        <begin position="70"/>
        <end position="98"/>
    </location>
</feature>
<evidence type="ECO:0000256" key="7">
    <source>
        <dbReference type="ARBA" id="ARBA00023242"/>
    </source>
</evidence>
<dbReference type="PANTHER" id="PTHR16515:SF49">
    <property type="entry name" value="GASTRULA ZINC FINGER PROTEIN XLCGF49.1-LIKE-RELATED"/>
    <property type="match status" value="1"/>
</dbReference>
<evidence type="ECO:0000256" key="3">
    <source>
        <dbReference type="ARBA" id="ARBA00022737"/>
    </source>
</evidence>
<keyword evidence="7" id="KW-0539">Nucleus</keyword>
<dbReference type="GO" id="GO:0010468">
    <property type="term" value="P:regulation of gene expression"/>
    <property type="evidence" value="ECO:0007669"/>
    <property type="project" value="TreeGrafter"/>
</dbReference>
<dbReference type="InterPro" id="IPR050331">
    <property type="entry name" value="Zinc_finger"/>
</dbReference>
<dbReference type="Gene3D" id="3.30.160.60">
    <property type="entry name" value="Classic Zinc Finger"/>
    <property type="match status" value="4"/>
</dbReference>
<dbReference type="InterPro" id="IPR013087">
    <property type="entry name" value="Znf_C2H2_type"/>
</dbReference>
<gene>
    <name evidence="10" type="primary">ZNF184</name>
    <name evidence="10" type="ORF">EVAR_52100_1</name>
</gene>
<dbReference type="STRING" id="151549.A0A4C1XN08"/>
<keyword evidence="6" id="KW-0238">DNA-binding</keyword>
<dbReference type="SUPFAM" id="SSF57667">
    <property type="entry name" value="beta-beta-alpha zinc fingers"/>
    <property type="match status" value="1"/>
</dbReference>
<dbReference type="AlphaFoldDB" id="A0A4C1XN08"/>
<dbReference type="GO" id="GO:0003677">
    <property type="term" value="F:DNA binding"/>
    <property type="evidence" value="ECO:0007669"/>
    <property type="project" value="UniProtKB-KW"/>
</dbReference>
<keyword evidence="3" id="KW-0677">Repeat</keyword>
<dbReference type="PROSITE" id="PS00028">
    <property type="entry name" value="ZINC_FINGER_C2H2_1"/>
    <property type="match status" value="3"/>
</dbReference>
<evidence type="ECO:0000259" key="9">
    <source>
        <dbReference type="PROSITE" id="PS50157"/>
    </source>
</evidence>
<evidence type="ECO:0000256" key="1">
    <source>
        <dbReference type="ARBA" id="ARBA00004123"/>
    </source>
</evidence>
<proteinExistence type="predicted"/>
<comment type="caution">
    <text evidence="10">The sequence shown here is derived from an EMBL/GenBank/DDBJ whole genome shotgun (WGS) entry which is preliminary data.</text>
</comment>
<name>A0A4C1XN08_EUMVA</name>
<evidence type="ECO:0000256" key="5">
    <source>
        <dbReference type="ARBA" id="ARBA00022833"/>
    </source>
</evidence>
<keyword evidence="5" id="KW-0862">Zinc</keyword>
<evidence type="ECO:0000256" key="8">
    <source>
        <dbReference type="PROSITE-ProRule" id="PRU00042"/>
    </source>
</evidence>
<organism evidence="10 11">
    <name type="scientific">Eumeta variegata</name>
    <name type="common">Bagworm moth</name>
    <name type="synonym">Eumeta japonica</name>
    <dbReference type="NCBI Taxonomy" id="151549"/>
    <lineage>
        <taxon>Eukaryota</taxon>
        <taxon>Metazoa</taxon>
        <taxon>Ecdysozoa</taxon>
        <taxon>Arthropoda</taxon>
        <taxon>Hexapoda</taxon>
        <taxon>Insecta</taxon>
        <taxon>Pterygota</taxon>
        <taxon>Neoptera</taxon>
        <taxon>Endopterygota</taxon>
        <taxon>Lepidoptera</taxon>
        <taxon>Glossata</taxon>
        <taxon>Ditrysia</taxon>
        <taxon>Tineoidea</taxon>
        <taxon>Psychidae</taxon>
        <taxon>Oiketicinae</taxon>
        <taxon>Eumeta</taxon>
    </lineage>
</organism>
<dbReference type="SMART" id="SM00355">
    <property type="entry name" value="ZnF_C2H2"/>
    <property type="match status" value="5"/>
</dbReference>
<dbReference type="EMBL" id="BGZK01000926">
    <property type="protein sequence ID" value="GBP65326.1"/>
    <property type="molecule type" value="Genomic_DNA"/>
</dbReference>
<sequence>MKEVSEDSYCVECDLQFDNVSKYKRHLNNSVKHKPKKILSIPCPVCQKIFCKKVTMRNHYNLVHLQTSKHYCDSCDRYFLNGWRYRQHKASVHDKIAPVKNKFCDICGRAFAHRLNLVHLGFQQNRTLMNHIRTHTGEKPYACAHCPARFAQRTAMLTHLKAIHYKKNAFQ</sequence>
<evidence type="ECO:0000313" key="10">
    <source>
        <dbReference type="EMBL" id="GBP65326.1"/>
    </source>
</evidence>
<dbReference type="GO" id="GO:0005634">
    <property type="term" value="C:nucleus"/>
    <property type="evidence" value="ECO:0007669"/>
    <property type="project" value="UniProtKB-SubCell"/>
</dbReference>
<dbReference type="GO" id="GO:0008270">
    <property type="term" value="F:zinc ion binding"/>
    <property type="evidence" value="ECO:0007669"/>
    <property type="project" value="UniProtKB-KW"/>
</dbReference>
<comment type="subcellular location">
    <subcellularLocation>
        <location evidence="1">Nucleus</location>
    </subcellularLocation>
</comment>
<keyword evidence="11" id="KW-1185">Reference proteome</keyword>
<dbReference type="Pfam" id="PF00096">
    <property type="entry name" value="zf-C2H2"/>
    <property type="match status" value="1"/>
</dbReference>
<evidence type="ECO:0000256" key="2">
    <source>
        <dbReference type="ARBA" id="ARBA00022723"/>
    </source>
</evidence>
<dbReference type="PANTHER" id="PTHR16515">
    <property type="entry name" value="PR DOMAIN ZINC FINGER PROTEIN"/>
    <property type="match status" value="1"/>
</dbReference>
<dbReference type="InterPro" id="IPR036236">
    <property type="entry name" value="Znf_C2H2_sf"/>
</dbReference>
<keyword evidence="2" id="KW-0479">Metal-binding</keyword>
<reference evidence="10 11" key="1">
    <citation type="journal article" date="2019" name="Commun. Biol.">
        <title>The bagworm genome reveals a unique fibroin gene that provides high tensile strength.</title>
        <authorList>
            <person name="Kono N."/>
            <person name="Nakamura H."/>
            <person name="Ohtoshi R."/>
            <person name="Tomita M."/>
            <person name="Numata K."/>
            <person name="Arakawa K."/>
        </authorList>
    </citation>
    <scope>NUCLEOTIDE SEQUENCE [LARGE SCALE GENOMIC DNA]</scope>
</reference>
<dbReference type="FunFam" id="3.30.160.60:FF:001049">
    <property type="entry name" value="zinc finger protein 319"/>
    <property type="match status" value="1"/>
</dbReference>